<dbReference type="Proteomes" id="UP000539473">
    <property type="component" value="Unassembled WGS sequence"/>
</dbReference>
<dbReference type="InterPro" id="IPR013783">
    <property type="entry name" value="Ig-like_fold"/>
</dbReference>
<comment type="caution">
    <text evidence="1">The sequence shown here is derived from an EMBL/GenBank/DDBJ whole genome shotgun (WGS) entry which is preliminary data.</text>
</comment>
<dbReference type="SUPFAM" id="SSF49299">
    <property type="entry name" value="PKD domain"/>
    <property type="match status" value="1"/>
</dbReference>
<proteinExistence type="predicted"/>
<reference evidence="1 2" key="1">
    <citation type="submission" date="2020-08" db="EMBL/GenBank/DDBJ databases">
        <title>Genomic Encyclopedia of Type Strains, Phase IV (KMG-IV): sequencing the most valuable type-strain genomes for metagenomic binning, comparative biology and taxonomic classification.</title>
        <authorList>
            <person name="Goeker M."/>
        </authorList>
    </citation>
    <scope>NUCLEOTIDE SEQUENCE [LARGE SCALE GENOMIC DNA]</scope>
    <source>
        <strain evidence="1 2">DSM 27521</strain>
    </source>
</reference>
<evidence type="ECO:0000313" key="1">
    <source>
        <dbReference type="EMBL" id="MBB5379257.1"/>
    </source>
</evidence>
<dbReference type="EMBL" id="JACHFK010000025">
    <property type="protein sequence ID" value="MBB5379257.1"/>
    <property type="molecule type" value="Genomic_DNA"/>
</dbReference>
<dbReference type="Gene3D" id="2.60.40.10">
    <property type="entry name" value="Immunoglobulins"/>
    <property type="match status" value="1"/>
</dbReference>
<evidence type="ECO:0000313" key="2">
    <source>
        <dbReference type="Proteomes" id="UP000539473"/>
    </source>
</evidence>
<dbReference type="InterPro" id="IPR036582">
    <property type="entry name" value="Mao_N_sf"/>
</dbReference>
<protein>
    <submittedName>
        <fullName evidence="1">PKD repeat protein</fullName>
    </submittedName>
</protein>
<dbReference type="InterPro" id="IPR035986">
    <property type="entry name" value="PKD_dom_sf"/>
</dbReference>
<organism evidence="1 2">
    <name type="scientific">Deinococcus metalli</name>
    <dbReference type="NCBI Taxonomy" id="1141878"/>
    <lineage>
        <taxon>Bacteria</taxon>
        <taxon>Thermotogati</taxon>
        <taxon>Deinococcota</taxon>
        <taxon>Deinococci</taxon>
        <taxon>Deinococcales</taxon>
        <taxon>Deinococcaceae</taxon>
        <taxon>Deinococcus</taxon>
    </lineage>
</organism>
<accession>A0A7W8KJF9</accession>
<name>A0A7W8KJF9_9DEIO</name>
<sequence length="610" mass="63628">MCVPAALATPTPSRRRRPTLLATLSLMVPPAPGGTALTGVLGVLSAAGTARAVAAPAGSVQLTFTVDQGVAYVNGDTSAWTSPPRLVAGRAMLPLRETALLLGRPISRAEGVAAGAVQLGRLVVDTRAVSASLGGTPQPGGTVAVVGGVLYVSARTLADTLNANLVSADDSGRTLTLTALRDGGNPLSPQARFSTDKAVYAPGERVVYTEYAFDPDGADLTARKWTGRQDVYFQPGTYTVGLTVTNSRGLQSTPFTRTIRVQGDPVDTPLTYALKYALPGDAFPDAQVLTYPAALPTLLPGETSPLIFSDSPEVPAQSGVLYQDSVEGRARLLAYHLNGLGKPARLYVLARNLTDHPVDVRTDRLGETAPTRIEGTLGQVTLMEYFASSGGATLSLAPGQSAAVYASPTLNAGSGVNVMQDVTTTGRVELTVLMLEDTLPPTAQVAQQLPYLKPDERHVRGTFPDAVRHLRVTLGALPTRITIGDGQLDPALTGTDALTGQPVKLSGNYGVLYDLEVNGAAGSAVALSPRGGLYRGAMNVIDGPIVQAVKLPRVGTALNPGSPTLVWRAQSDRLNIDFVPASGSNLPISLVFYRAQTLPGWGGVIKTYQP</sequence>
<gene>
    <name evidence="1" type="ORF">HNQ07_004772</name>
</gene>
<dbReference type="AlphaFoldDB" id="A0A7W8KJF9"/>
<dbReference type="SUPFAM" id="SSF55383">
    <property type="entry name" value="Copper amine oxidase, domain N"/>
    <property type="match status" value="1"/>
</dbReference>
<dbReference type="RefSeq" id="WP_229832353.1">
    <property type="nucleotide sequence ID" value="NZ_BNAJ01000025.1"/>
</dbReference>